<reference evidence="2 3" key="1">
    <citation type="submission" date="2015-06" db="EMBL/GenBank/DDBJ databases">
        <title>New insights into the roles of widespread benthic archaea in carbon and nitrogen cycling.</title>
        <authorList>
            <person name="Lazar C.S."/>
            <person name="Baker B.J."/>
            <person name="Seitz K.W."/>
            <person name="Hyde A.S."/>
            <person name="Dick G.J."/>
            <person name="Hinrichs K.-U."/>
            <person name="Teske A.P."/>
        </authorList>
    </citation>
    <scope>NUCLEOTIDE SEQUENCE [LARGE SCALE GENOMIC DNA]</scope>
    <source>
        <strain evidence="2">SG8-32-1</strain>
    </source>
</reference>
<comment type="caution">
    <text evidence="2">The sequence shown here is derived from an EMBL/GenBank/DDBJ whole genome shotgun (WGS) entry which is preliminary data.</text>
</comment>
<proteinExistence type="predicted"/>
<dbReference type="Proteomes" id="UP000037237">
    <property type="component" value="Unassembled WGS sequence"/>
</dbReference>
<organism evidence="2 3">
    <name type="scientific">miscellaneous Crenarchaeota group-1 archaeon SG8-32-1</name>
    <dbReference type="NCBI Taxonomy" id="1685124"/>
    <lineage>
        <taxon>Archaea</taxon>
        <taxon>Candidatus Bathyarchaeota</taxon>
        <taxon>MCG-1</taxon>
    </lineage>
</organism>
<feature type="domain" description="HNH" evidence="1">
    <location>
        <begin position="55"/>
        <end position="89"/>
    </location>
</feature>
<dbReference type="Pfam" id="PF01844">
    <property type="entry name" value="HNH"/>
    <property type="match status" value="1"/>
</dbReference>
<name>A0A0M0BLY9_9ARCH</name>
<evidence type="ECO:0000259" key="1">
    <source>
        <dbReference type="Pfam" id="PF01844"/>
    </source>
</evidence>
<evidence type="ECO:0000313" key="2">
    <source>
        <dbReference type="EMBL" id="KON29424.1"/>
    </source>
</evidence>
<gene>
    <name evidence="2" type="ORF">AC477_05935</name>
</gene>
<dbReference type="AlphaFoldDB" id="A0A0M0BLY9"/>
<sequence length="90" mass="10408">MVEFPKEVVKKAFGASDGRCECLLVEHGHKYNSMCMRVLDWNKRGQSFMAPDGEKGWEAHWIVSPEKGGKPTQENCEILCWDCYQKKNKK</sequence>
<protein>
    <recommendedName>
        <fullName evidence="1">HNH domain-containing protein</fullName>
    </recommendedName>
</protein>
<dbReference type="EMBL" id="LFWU01000157">
    <property type="protein sequence ID" value="KON29424.1"/>
    <property type="molecule type" value="Genomic_DNA"/>
</dbReference>
<dbReference type="GO" id="GO:0004519">
    <property type="term" value="F:endonuclease activity"/>
    <property type="evidence" value="ECO:0007669"/>
    <property type="project" value="InterPro"/>
</dbReference>
<dbReference type="GO" id="GO:0008270">
    <property type="term" value="F:zinc ion binding"/>
    <property type="evidence" value="ECO:0007669"/>
    <property type="project" value="InterPro"/>
</dbReference>
<dbReference type="InterPro" id="IPR002711">
    <property type="entry name" value="HNH"/>
</dbReference>
<accession>A0A0M0BLY9</accession>
<evidence type="ECO:0000313" key="3">
    <source>
        <dbReference type="Proteomes" id="UP000037237"/>
    </source>
</evidence>
<dbReference type="GO" id="GO:0003676">
    <property type="term" value="F:nucleic acid binding"/>
    <property type="evidence" value="ECO:0007669"/>
    <property type="project" value="InterPro"/>
</dbReference>